<dbReference type="AlphaFoldDB" id="A0A0V8RYD7"/>
<proteinExistence type="predicted"/>
<dbReference type="Gene3D" id="3.40.30.10">
    <property type="entry name" value="Glutaredoxin"/>
    <property type="match status" value="1"/>
</dbReference>
<feature type="transmembrane region" description="Helical" evidence="2">
    <location>
        <begin position="32"/>
        <end position="54"/>
    </location>
</feature>
<dbReference type="SUPFAM" id="SSF52833">
    <property type="entry name" value="Thioredoxin-like"/>
    <property type="match status" value="1"/>
</dbReference>
<keyword evidence="2" id="KW-0472">Membrane</keyword>
<keyword evidence="2" id="KW-0812">Transmembrane</keyword>
<dbReference type="InterPro" id="IPR036249">
    <property type="entry name" value="Thioredoxin-like_sf"/>
</dbReference>
<evidence type="ECO:0000313" key="4">
    <source>
        <dbReference type="Proteomes" id="UP000054686"/>
    </source>
</evidence>
<dbReference type="RefSeq" id="WP_060565827.1">
    <property type="nucleotide sequence ID" value="NZ_CP040006.1"/>
</dbReference>
<feature type="region of interest" description="Disordered" evidence="1">
    <location>
        <begin position="274"/>
        <end position="310"/>
    </location>
</feature>
<evidence type="ECO:0000256" key="1">
    <source>
        <dbReference type="SAM" id="MobiDB-lite"/>
    </source>
</evidence>
<sequence>MAQKKKPAVDPVRAKAAQMRQAQERADRRTRIIVISAVVAIVLAVVAAVGGVIWKQQAQVNAARNVDASDVLGIYADGRPVIVNGNGVVTEADPNLPTLTEYFDYTCHVCSDLDVAVGKDLTTWAAQGYYNLELQPVITVNMDYLKPATSASLIVAQKAPDKWVDFHHALLAYFASQYQASNGTVVQNLEASWKQVKTIAAEVGVPSDVIDTFPLNAAEDYLKASTTAWQNANYSGRNNGLGTPELIKDHSTVIALHTPLTSAKQTIAEVFGITDSASPVPAETPAPEATEPSQSGAGEAQSSETTDSSN</sequence>
<organism evidence="3 4">
    <name type="scientific">Schaalia odontolytica</name>
    <dbReference type="NCBI Taxonomy" id="1660"/>
    <lineage>
        <taxon>Bacteria</taxon>
        <taxon>Bacillati</taxon>
        <taxon>Actinomycetota</taxon>
        <taxon>Actinomycetes</taxon>
        <taxon>Actinomycetales</taxon>
        <taxon>Actinomycetaceae</taxon>
        <taxon>Schaalia</taxon>
    </lineage>
</organism>
<reference evidence="3 4" key="1">
    <citation type="submission" date="2015-10" db="EMBL/GenBank/DDBJ databases">
        <title>Draft Genome of Actinomyces odontolyticus subsp. actinosynbacter strain XH001.</title>
        <authorList>
            <person name="Mclean J.S."/>
            <person name="He X."/>
        </authorList>
    </citation>
    <scope>NUCLEOTIDE SEQUENCE [LARGE SCALE GENOMIC DNA]</scope>
    <source>
        <strain evidence="3 4">XH001</strain>
    </source>
</reference>
<evidence type="ECO:0000313" key="3">
    <source>
        <dbReference type="EMBL" id="KSW13043.1"/>
    </source>
</evidence>
<dbReference type="Proteomes" id="UP000054686">
    <property type="component" value="Unassembled WGS sequence"/>
</dbReference>
<protein>
    <submittedName>
        <fullName evidence="3">Thioredoxin</fullName>
    </submittedName>
</protein>
<keyword evidence="2" id="KW-1133">Transmembrane helix</keyword>
<comment type="caution">
    <text evidence="3">The sequence shown here is derived from an EMBL/GenBank/DDBJ whole genome shotgun (WGS) entry which is preliminary data.</text>
</comment>
<feature type="compositionally biased region" description="Low complexity" evidence="1">
    <location>
        <begin position="276"/>
        <end position="293"/>
    </location>
</feature>
<gene>
    <name evidence="3" type="ORF">APY09_01375</name>
</gene>
<dbReference type="EMBL" id="LLVT01000001">
    <property type="protein sequence ID" value="KSW13043.1"/>
    <property type="molecule type" value="Genomic_DNA"/>
</dbReference>
<accession>A0A0V8RYD7</accession>
<dbReference type="OrthoDB" id="117402at2"/>
<feature type="compositionally biased region" description="Polar residues" evidence="1">
    <location>
        <begin position="294"/>
        <end position="310"/>
    </location>
</feature>
<name>A0A0V8RYD7_9ACTO</name>
<evidence type="ECO:0000256" key="2">
    <source>
        <dbReference type="SAM" id="Phobius"/>
    </source>
</evidence>